<keyword evidence="12" id="KW-1185">Reference proteome</keyword>
<evidence type="ECO:0000259" key="10">
    <source>
        <dbReference type="Pfam" id="PF00535"/>
    </source>
</evidence>
<dbReference type="Gene3D" id="3.90.550.10">
    <property type="entry name" value="Spore Coat Polysaccharide Biosynthesis Protein SpsA, Chain A"/>
    <property type="match status" value="1"/>
</dbReference>
<evidence type="ECO:0000256" key="8">
    <source>
        <dbReference type="ARBA" id="ARBA00038120"/>
    </source>
</evidence>
<feature type="domain" description="Glycosyltransferase 2-like" evidence="10">
    <location>
        <begin position="13"/>
        <end position="158"/>
    </location>
</feature>
<keyword evidence="3" id="KW-0328">Glycosyltransferase</keyword>
<evidence type="ECO:0000256" key="9">
    <source>
        <dbReference type="ARBA" id="ARBA00040345"/>
    </source>
</evidence>
<proteinExistence type="inferred from homology"/>
<comment type="function">
    <text evidence="6">Catalyzes the glycosylation of 4,4'-diaponeurosporenoate, i.e. the esterification of glucose at the C1'' position with the carboxyl group of 4,4'-diaponeurosporenic acid, to form glycosyl-4,4'-diaponeurosporenoate. This is a step in the biosynthesis of staphyloxanthin, an orange pigment present in most staphylococci strains.</text>
</comment>
<dbReference type="InterPro" id="IPR001173">
    <property type="entry name" value="Glyco_trans_2-like"/>
</dbReference>
<evidence type="ECO:0000256" key="4">
    <source>
        <dbReference type="ARBA" id="ARBA00022679"/>
    </source>
</evidence>
<dbReference type="GO" id="GO:0016757">
    <property type="term" value="F:glycosyltransferase activity"/>
    <property type="evidence" value="ECO:0007669"/>
    <property type="project" value="UniProtKB-KW"/>
</dbReference>
<comment type="similarity">
    <text evidence="8">Belongs to the glycosyltransferase 2 family. CrtQ subfamily.</text>
</comment>
<evidence type="ECO:0000256" key="2">
    <source>
        <dbReference type="ARBA" id="ARBA00022475"/>
    </source>
</evidence>
<evidence type="ECO:0000256" key="3">
    <source>
        <dbReference type="ARBA" id="ARBA00022676"/>
    </source>
</evidence>
<comment type="caution">
    <text evidence="11">The sequence shown here is derived from an EMBL/GenBank/DDBJ whole genome shotgun (WGS) entry which is preliminary data.</text>
</comment>
<evidence type="ECO:0000256" key="5">
    <source>
        <dbReference type="ARBA" id="ARBA00023136"/>
    </source>
</evidence>
<dbReference type="AlphaFoldDB" id="A0A9W6HW67"/>
<protein>
    <recommendedName>
        <fullName evidence="9">4,4'-diaponeurosporenoate glycosyltransferase</fullName>
    </recommendedName>
</protein>
<gene>
    <name evidence="11" type="ORF">GCM10017600_02140</name>
</gene>
<dbReference type="InterPro" id="IPR029044">
    <property type="entry name" value="Nucleotide-diphossugar_trans"/>
</dbReference>
<dbReference type="EMBL" id="BSEV01000001">
    <property type="protein sequence ID" value="GLK06809.1"/>
    <property type="molecule type" value="Genomic_DNA"/>
</dbReference>
<dbReference type="CDD" id="cd00761">
    <property type="entry name" value="Glyco_tranf_GTA_type"/>
    <property type="match status" value="1"/>
</dbReference>
<keyword evidence="5" id="KW-0472">Membrane</keyword>
<keyword evidence="4 11" id="KW-0808">Transferase</keyword>
<name>A0A9W6HW67_9ACTN</name>
<sequence>MSGTGGDVMDLWVIVPAYNEAGGIEATLRALADQDDRDFTLVVVDNASTDETAEIVRRHGVQVITESRKGTGAASDTGVRHAIANGATHIARTDADCLPRPDWVRNVRRAFGDGLEMVGGRLLPRTDEFPLKFWERRLIPFVVDVAATFGRFRPGNRSPEYLGPYVMIPGCAMAITASLYERAGGFPRTAIEEVHEDRALVNRVRKVTSAYGSRRDVVVFGSVRRLRAYGLAGTLAWYADHRYRPEVIDIR</sequence>
<evidence type="ECO:0000313" key="12">
    <source>
        <dbReference type="Proteomes" id="UP001143474"/>
    </source>
</evidence>
<evidence type="ECO:0000313" key="11">
    <source>
        <dbReference type="EMBL" id="GLK06809.1"/>
    </source>
</evidence>
<evidence type="ECO:0000256" key="1">
    <source>
        <dbReference type="ARBA" id="ARBA00004236"/>
    </source>
</evidence>
<reference evidence="11" key="1">
    <citation type="journal article" date="2014" name="Int. J. Syst. Evol. Microbiol.">
        <title>Complete genome sequence of Corynebacterium casei LMG S-19264T (=DSM 44701T), isolated from a smear-ripened cheese.</title>
        <authorList>
            <consortium name="US DOE Joint Genome Institute (JGI-PGF)"/>
            <person name="Walter F."/>
            <person name="Albersmeier A."/>
            <person name="Kalinowski J."/>
            <person name="Ruckert C."/>
        </authorList>
    </citation>
    <scope>NUCLEOTIDE SEQUENCE</scope>
    <source>
        <strain evidence="11">VKM Ac-2007</strain>
    </source>
</reference>
<organism evidence="11 12">
    <name type="scientific">Streptosporangium carneum</name>
    <dbReference type="NCBI Taxonomy" id="47481"/>
    <lineage>
        <taxon>Bacteria</taxon>
        <taxon>Bacillati</taxon>
        <taxon>Actinomycetota</taxon>
        <taxon>Actinomycetes</taxon>
        <taxon>Streptosporangiales</taxon>
        <taxon>Streptosporangiaceae</taxon>
        <taxon>Streptosporangium</taxon>
    </lineage>
</organism>
<dbReference type="Pfam" id="PF00535">
    <property type="entry name" value="Glycos_transf_2"/>
    <property type="match status" value="1"/>
</dbReference>
<dbReference type="PANTHER" id="PTHR43646:SF2">
    <property type="entry name" value="GLYCOSYLTRANSFERASE 2-LIKE DOMAIN-CONTAINING PROTEIN"/>
    <property type="match status" value="1"/>
</dbReference>
<evidence type="ECO:0000256" key="6">
    <source>
        <dbReference type="ARBA" id="ARBA00037281"/>
    </source>
</evidence>
<comment type="pathway">
    <text evidence="7">Carotenoid biosynthesis; staphyloxanthin biosynthesis; staphyloxanthin from farnesyl diphosphate: step 4/5.</text>
</comment>
<dbReference type="SUPFAM" id="SSF53448">
    <property type="entry name" value="Nucleotide-diphospho-sugar transferases"/>
    <property type="match status" value="1"/>
</dbReference>
<dbReference type="GO" id="GO:0005886">
    <property type="term" value="C:plasma membrane"/>
    <property type="evidence" value="ECO:0007669"/>
    <property type="project" value="UniProtKB-SubCell"/>
</dbReference>
<dbReference type="Proteomes" id="UP001143474">
    <property type="component" value="Unassembled WGS sequence"/>
</dbReference>
<reference evidence="11" key="2">
    <citation type="submission" date="2023-01" db="EMBL/GenBank/DDBJ databases">
        <authorList>
            <person name="Sun Q."/>
            <person name="Evtushenko L."/>
        </authorList>
    </citation>
    <scope>NUCLEOTIDE SEQUENCE</scope>
    <source>
        <strain evidence="11">VKM Ac-2007</strain>
    </source>
</reference>
<comment type="subcellular location">
    <subcellularLocation>
        <location evidence="1">Cell membrane</location>
    </subcellularLocation>
</comment>
<evidence type="ECO:0000256" key="7">
    <source>
        <dbReference type="ARBA" id="ARBA00037904"/>
    </source>
</evidence>
<accession>A0A9W6HW67</accession>
<keyword evidence="2" id="KW-1003">Cell membrane</keyword>
<dbReference type="PANTHER" id="PTHR43646">
    <property type="entry name" value="GLYCOSYLTRANSFERASE"/>
    <property type="match status" value="1"/>
</dbReference>